<protein>
    <submittedName>
        <fullName evidence="1">Uncharacterized protein</fullName>
    </submittedName>
</protein>
<name>A0ABP7DS03_9SPHN</name>
<gene>
    <name evidence="1" type="ORF">GCM10022268_17500</name>
</gene>
<dbReference type="RefSeq" id="WP_344692973.1">
    <property type="nucleotide sequence ID" value="NZ_BAABBF010000003.1"/>
</dbReference>
<evidence type="ECO:0000313" key="2">
    <source>
        <dbReference type="Proteomes" id="UP001500523"/>
    </source>
</evidence>
<accession>A0ABP7DS03</accession>
<keyword evidence="2" id="KW-1185">Reference proteome</keyword>
<organism evidence="1 2">
    <name type="scientific">Sphingomonas cynarae</name>
    <dbReference type="NCBI Taxonomy" id="930197"/>
    <lineage>
        <taxon>Bacteria</taxon>
        <taxon>Pseudomonadati</taxon>
        <taxon>Pseudomonadota</taxon>
        <taxon>Alphaproteobacteria</taxon>
        <taxon>Sphingomonadales</taxon>
        <taxon>Sphingomonadaceae</taxon>
        <taxon>Sphingomonas</taxon>
    </lineage>
</organism>
<comment type="caution">
    <text evidence="1">The sequence shown here is derived from an EMBL/GenBank/DDBJ whole genome shotgun (WGS) entry which is preliminary data.</text>
</comment>
<proteinExistence type="predicted"/>
<sequence length="177" mass="18986">MEIDLRATSYPSLLQAVGLAIINCDGMEQAIPSVFRAALGVSLDFQKAVFETTRGLEVHLKLVGAAVQEGAPDFLERWEALAGEVRSSAGQRGKVAHAGLSIRGPGIVVELDEDGTPTGVARRAGPSTASLSKYTKQGREEIPEADIRELAERVSRIEREIRNLASDIIVNRPALLA</sequence>
<evidence type="ECO:0000313" key="1">
    <source>
        <dbReference type="EMBL" id="GAA3708689.1"/>
    </source>
</evidence>
<reference evidence="2" key="1">
    <citation type="journal article" date="2019" name="Int. J. Syst. Evol. Microbiol.">
        <title>The Global Catalogue of Microorganisms (GCM) 10K type strain sequencing project: providing services to taxonomists for standard genome sequencing and annotation.</title>
        <authorList>
            <consortium name="The Broad Institute Genomics Platform"/>
            <consortium name="The Broad Institute Genome Sequencing Center for Infectious Disease"/>
            <person name="Wu L."/>
            <person name="Ma J."/>
        </authorList>
    </citation>
    <scope>NUCLEOTIDE SEQUENCE [LARGE SCALE GENOMIC DNA]</scope>
    <source>
        <strain evidence="2">JCM 17498</strain>
    </source>
</reference>
<dbReference type="EMBL" id="BAABBF010000003">
    <property type="protein sequence ID" value="GAA3708689.1"/>
    <property type="molecule type" value="Genomic_DNA"/>
</dbReference>
<dbReference type="Proteomes" id="UP001500523">
    <property type="component" value="Unassembled WGS sequence"/>
</dbReference>